<evidence type="ECO:0000313" key="1">
    <source>
        <dbReference type="EMBL" id="KAF0023561.1"/>
    </source>
</evidence>
<protein>
    <submittedName>
        <fullName evidence="1">Uncharacterized protein</fullName>
    </submittedName>
</protein>
<comment type="caution">
    <text evidence="1">The sequence shown here is derived from an EMBL/GenBank/DDBJ whole genome shotgun (WGS) entry which is preliminary data.</text>
</comment>
<gene>
    <name evidence="1" type="ORF">F2P81_024191</name>
</gene>
<dbReference type="AlphaFoldDB" id="A0A6A4RWW2"/>
<reference evidence="1 2" key="1">
    <citation type="submission" date="2019-06" db="EMBL/GenBank/DDBJ databases">
        <title>Draft genomes of female and male turbot (Scophthalmus maximus).</title>
        <authorList>
            <person name="Xu H."/>
            <person name="Xu X.-W."/>
            <person name="Shao C."/>
            <person name="Chen S."/>
        </authorList>
    </citation>
    <scope>NUCLEOTIDE SEQUENCE [LARGE SCALE GENOMIC DNA]</scope>
    <source>
        <strain evidence="1">Ysfricsl-2016a</strain>
        <tissue evidence="1">Blood</tissue>
    </source>
</reference>
<name>A0A6A4RWW2_SCOMX</name>
<dbReference type="EMBL" id="VEVO01000022">
    <property type="protein sequence ID" value="KAF0023561.1"/>
    <property type="molecule type" value="Genomic_DNA"/>
</dbReference>
<accession>A0A6A4RWW2</accession>
<proteinExistence type="predicted"/>
<dbReference type="Proteomes" id="UP000438429">
    <property type="component" value="Unassembled WGS sequence"/>
</dbReference>
<sequence length="85" mass="9661">MDRSNDTAVIWQNVTFLNPTAVNTGCCCLCVILLPPPHERSVQTKRFPVILRNDSHEPRVPLSTPVLQRYVECTKYTYCSHEVTG</sequence>
<organism evidence="1 2">
    <name type="scientific">Scophthalmus maximus</name>
    <name type="common">Turbot</name>
    <name type="synonym">Psetta maxima</name>
    <dbReference type="NCBI Taxonomy" id="52904"/>
    <lineage>
        <taxon>Eukaryota</taxon>
        <taxon>Metazoa</taxon>
        <taxon>Chordata</taxon>
        <taxon>Craniata</taxon>
        <taxon>Vertebrata</taxon>
        <taxon>Euteleostomi</taxon>
        <taxon>Actinopterygii</taxon>
        <taxon>Neopterygii</taxon>
        <taxon>Teleostei</taxon>
        <taxon>Neoteleostei</taxon>
        <taxon>Acanthomorphata</taxon>
        <taxon>Carangaria</taxon>
        <taxon>Pleuronectiformes</taxon>
        <taxon>Pleuronectoidei</taxon>
        <taxon>Scophthalmidae</taxon>
        <taxon>Scophthalmus</taxon>
    </lineage>
</organism>
<evidence type="ECO:0000313" key="2">
    <source>
        <dbReference type="Proteomes" id="UP000438429"/>
    </source>
</evidence>